<gene>
    <name evidence="2" type="ORF">CETAM_00310</name>
</gene>
<dbReference type="InterPro" id="IPR029032">
    <property type="entry name" value="AhpD-like"/>
</dbReference>
<proteinExistence type="predicted"/>
<sequence length="160" mass="18006">MKQLFPVARCYGRGMTQDKNQNPETTERFQKGLDRMMELVASDQSTTYDHVKLVDSYKDLDPLLSEYIVSFAFGDIYSRDSLSQQEQTMVTISSLAALGTERQLKLHINVGFNVGLTKEKIVGTLIHLLPYVGFPRVLNALTLVKEVMAERGMEPEASAE</sequence>
<accession>A0A6B8VWL9</accession>
<keyword evidence="3" id="KW-1185">Reference proteome</keyword>
<dbReference type="InterPro" id="IPR003779">
    <property type="entry name" value="CMD-like"/>
</dbReference>
<dbReference type="Proteomes" id="UP000425178">
    <property type="component" value="Chromosome"/>
</dbReference>
<name>A0A6B8VWL9_9CORY</name>
<protein>
    <submittedName>
        <fullName evidence="2">Carboxymuconolactone decarboxylase family protein</fullName>
    </submittedName>
</protein>
<feature type="domain" description="Carboxymuconolactone decarboxylase-like" evidence="1">
    <location>
        <begin position="62"/>
        <end position="146"/>
    </location>
</feature>
<dbReference type="SUPFAM" id="SSF69118">
    <property type="entry name" value="AhpD-like"/>
    <property type="match status" value="1"/>
</dbReference>
<dbReference type="EMBL" id="CP046453">
    <property type="protein sequence ID" value="QGU03355.1"/>
    <property type="molecule type" value="Genomic_DNA"/>
</dbReference>
<evidence type="ECO:0000259" key="1">
    <source>
        <dbReference type="Pfam" id="PF02627"/>
    </source>
</evidence>
<dbReference type="KEGG" id="ccoe:CETAM_00310"/>
<evidence type="ECO:0000313" key="3">
    <source>
        <dbReference type="Proteomes" id="UP000425178"/>
    </source>
</evidence>
<dbReference type="Pfam" id="PF02627">
    <property type="entry name" value="CMD"/>
    <property type="match status" value="1"/>
</dbReference>
<dbReference type="Gene3D" id="1.20.1290.10">
    <property type="entry name" value="AhpD-like"/>
    <property type="match status" value="1"/>
</dbReference>
<reference evidence="2 3" key="1">
    <citation type="journal article" date="2021" name="Int. J. Syst. Evol. Microbiol.">
        <title>Classification of three corynebacterial strains isolated from a small paddock in North Rhine-Westphalia: proposal of &lt;i&gt;Corynebacterium kalinowskii&lt;/i&gt; sp. nov., &lt;i&gt;Corynebacterium comes&lt;/i&gt; sp. nov. and &lt;i&gt;Corynebacterium occultum&lt;/i&gt; sp. nov.</title>
        <authorList>
            <person name="Schaffert L."/>
            <person name="Ruwe M."/>
            <person name="Milse J."/>
            <person name="Hanuschka K."/>
            <person name="Ortseifen V."/>
            <person name="Droste J."/>
            <person name="Brandt D."/>
            <person name="Schl L."/>
            <person name="Kutter Y."/>
            <person name="Vinke S."/>
            <person name="Vieh P."/>
            <person name="Jacob L."/>
            <person name="L N.C."/>
            <person name="Schulte-Berndt E."/>
            <person name="Hain C."/>
            <person name="Linder M."/>
            <person name="Schmidt P."/>
            <person name="Wollenschl L."/>
            <person name="Luttermann T."/>
            <person name="Thieme E."/>
            <person name="Hassa J."/>
            <person name="Haak M."/>
            <person name="Wittchen M."/>
            <person name="Mentz A."/>
            <person name="Persicke M."/>
            <person name="Busche T."/>
            <person name="R C."/>
        </authorList>
    </citation>
    <scope>NUCLEOTIDE SEQUENCE [LARGE SCALE GENOMIC DNA]</scope>
    <source>
        <strain evidence="2 3">2019</strain>
    </source>
</reference>
<dbReference type="InterPro" id="IPR052512">
    <property type="entry name" value="4CMD/NDH-1_regulator"/>
</dbReference>
<dbReference type="AlphaFoldDB" id="A0A6B8VWL9"/>
<evidence type="ECO:0000313" key="2">
    <source>
        <dbReference type="EMBL" id="QGU03355.1"/>
    </source>
</evidence>
<dbReference type="PANTHER" id="PTHR33570">
    <property type="entry name" value="4-CARBOXYMUCONOLACTONE DECARBOXYLASE FAMILY PROTEIN"/>
    <property type="match status" value="1"/>
</dbReference>
<dbReference type="GO" id="GO:0051920">
    <property type="term" value="F:peroxiredoxin activity"/>
    <property type="evidence" value="ECO:0007669"/>
    <property type="project" value="InterPro"/>
</dbReference>
<organism evidence="2 3">
    <name type="scientific">Corynebacterium comes</name>
    <dbReference type="NCBI Taxonomy" id="2675218"/>
    <lineage>
        <taxon>Bacteria</taxon>
        <taxon>Bacillati</taxon>
        <taxon>Actinomycetota</taxon>
        <taxon>Actinomycetes</taxon>
        <taxon>Mycobacteriales</taxon>
        <taxon>Corynebacteriaceae</taxon>
        <taxon>Corynebacterium</taxon>
    </lineage>
</organism>
<dbReference type="PANTHER" id="PTHR33570:SF2">
    <property type="entry name" value="CARBOXYMUCONOLACTONE DECARBOXYLASE-LIKE DOMAIN-CONTAINING PROTEIN"/>
    <property type="match status" value="1"/>
</dbReference>